<proteinExistence type="predicted"/>
<reference evidence="1 2" key="1">
    <citation type="journal article" date="2022" name="New Phytol.">
        <title>Ecological generalism drives hyperdiversity of secondary metabolite gene clusters in xylarialean endophytes.</title>
        <authorList>
            <person name="Franco M.E.E."/>
            <person name="Wisecaver J.H."/>
            <person name="Arnold A.E."/>
            <person name="Ju Y.M."/>
            <person name="Slot J.C."/>
            <person name="Ahrendt S."/>
            <person name="Moore L.P."/>
            <person name="Eastman K.E."/>
            <person name="Scott K."/>
            <person name="Konkel Z."/>
            <person name="Mondo S.J."/>
            <person name="Kuo A."/>
            <person name="Hayes R.D."/>
            <person name="Haridas S."/>
            <person name="Andreopoulos B."/>
            <person name="Riley R."/>
            <person name="LaButti K."/>
            <person name="Pangilinan J."/>
            <person name="Lipzen A."/>
            <person name="Amirebrahimi M."/>
            <person name="Yan J."/>
            <person name="Adam C."/>
            <person name="Keymanesh K."/>
            <person name="Ng V."/>
            <person name="Louie K."/>
            <person name="Northen T."/>
            <person name="Drula E."/>
            <person name="Henrissat B."/>
            <person name="Hsieh H.M."/>
            <person name="Youens-Clark K."/>
            <person name="Lutzoni F."/>
            <person name="Miadlikowska J."/>
            <person name="Eastwood D.C."/>
            <person name="Hamelin R.C."/>
            <person name="Grigoriev I.V."/>
            <person name="U'Ren J.M."/>
        </authorList>
    </citation>
    <scope>NUCLEOTIDE SEQUENCE [LARGE SCALE GENOMIC DNA]</scope>
    <source>
        <strain evidence="1 2">CBS 119005</strain>
    </source>
</reference>
<gene>
    <name evidence="1" type="ORF">F4820DRAFT_458295</name>
</gene>
<comment type="caution">
    <text evidence="1">The sequence shown here is derived from an EMBL/GenBank/DDBJ whole genome shotgun (WGS) entry which is preliminary data.</text>
</comment>
<protein>
    <submittedName>
        <fullName evidence="1">Uncharacterized protein</fullName>
    </submittedName>
</protein>
<name>A0ACB9Z182_9PEZI</name>
<evidence type="ECO:0000313" key="1">
    <source>
        <dbReference type="EMBL" id="KAI4865242.1"/>
    </source>
</evidence>
<evidence type="ECO:0000313" key="2">
    <source>
        <dbReference type="Proteomes" id="UP001497700"/>
    </source>
</evidence>
<keyword evidence="2" id="KW-1185">Reference proteome</keyword>
<accession>A0ACB9Z182</accession>
<dbReference type="Proteomes" id="UP001497700">
    <property type="component" value="Unassembled WGS sequence"/>
</dbReference>
<dbReference type="EMBL" id="MU393474">
    <property type="protein sequence ID" value="KAI4865242.1"/>
    <property type="molecule type" value="Genomic_DNA"/>
</dbReference>
<organism evidence="1 2">
    <name type="scientific">Hypoxylon rubiginosum</name>
    <dbReference type="NCBI Taxonomy" id="110542"/>
    <lineage>
        <taxon>Eukaryota</taxon>
        <taxon>Fungi</taxon>
        <taxon>Dikarya</taxon>
        <taxon>Ascomycota</taxon>
        <taxon>Pezizomycotina</taxon>
        <taxon>Sordariomycetes</taxon>
        <taxon>Xylariomycetidae</taxon>
        <taxon>Xylariales</taxon>
        <taxon>Hypoxylaceae</taxon>
        <taxon>Hypoxylon</taxon>
    </lineage>
</organism>
<sequence>MSVFASSSTTPTSLSLSDQSQPIKFTNSQDLFKLIDTTSGDFLIITGILIIINPYFEQCGRGGFRWRRYYAQSQILLVTIPTHAHEMLHCILYEKFRDKVPTRENTWRTKAATTFRASRDRGEGDSTGGPIPERRGHDKWPTFVIEAGVSESLAQLRLDMQWWFAASNHDVKIVLLAKLDSSRRMITLEKWMEEPVAAPVAAKLGATTTRQSAAPRPILQQTITIHRNEATSPISYKVIRGALVLEFRLLFFRSPGEGEGDIIISVSDLQWYAECVWD</sequence>